<organism evidence="2 3">
    <name type="scientific">Amanita thiersii Skay4041</name>
    <dbReference type="NCBI Taxonomy" id="703135"/>
    <lineage>
        <taxon>Eukaryota</taxon>
        <taxon>Fungi</taxon>
        <taxon>Dikarya</taxon>
        <taxon>Basidiomycota</taxon>
        <taxon>Agaricomycotina</taxon>
        <taxon>Agaricomycetes</taxon>
        <taxon>Agaricomycetidae</taxon>
        <taxon>Agaricales</taxon>
        <taxon>Pluteineae</taxon>
        <taxon>Amanitaceae</taxon>
        <taxon>Amanita</taxon>
    </lineage>
</organism>
<name>A0A2A9N8Z2_9AGAR</name>
<evidence type="ECO:0000313" key="3">
    <source>
        <dbReference type="Proteomes" id="UP000242287"/>
    </source>
</evidence>
<proteinExistence type="predicted"/>
<accession>A0A2A9N8Z2</accession>
<dbReference type="AlphaFoldDB" id="A0A2A9N8Z2"/>
<dbReference type="InterPro" id="IPR001005">
    <property type="entry name" value="SANT/Myb"/>
</dbReference>
<dbReference type="PROSITE" id="PS50090">
    <property type="entry name" value="MYB_LIKE"/>
    <property type="match status" value="1"/>
</dbReference>
<keyword evidence="3" id="KW-1185">Reference proteome</keyword>
<protein>
    <recommendedName>
        <fullName evidence="1">Myb-like domain-containing protein</fullName>
    </recommendedName>
</protein>
<evidence type="ECO:0000259" key="1">
    <source>
        <dbReference type="PROSITE" id="PS50090"/>
    </source>
</evidence>
<reference evidence="2 3" key="1">
    <citation type="submission" date="2014-02" db="EMBL/GenBank/DDBJ databases">
        <title>Transposable element dynamics among asymbiotic and ectomycorrhizal Amanita fungi.</title>
        <authorList>
            <consortium name="DOE Joint Genome Institute"/>
            <person name="Hess J."/>
            <person name="Skrede I."/>
            <person name="Wolfe B."/>
            <person name="LaButti K."/>
            <person name="Ohm R.A."/>
            <person name="Grigoriev I.V."/>
            <person name="Pringle A."/>
        </authorList>
    </citation>
    <scope>NUCLEOTIDE SEQUENCE [LARGE SCALE GENOMIC DNA]</scope>
    <source>
        <strain evidence="2 3">SKay4041</strain>
    </source>
</reference>
<sequence>MTEKAVWTDKEKDVLVQYLFDHKSEAGDGGNFTTSFWTVVAAHLHPHLVKGSIKTSTVCKSKWTNVSRYPPFVERTTTATCSS</sequence>
<feature type="domain" description="Myb-like" evidence="1">
    <location>
        <begin position="1"/>
        <end position="67"/>
    </location>
</feature>
<dbReference type="EMBL" id="KZ302314">
    <property type="protein sequence ID" value="PFH45664.1"/>
    <property type="molecule type" value="Genomic_DNA"/>
</dbReference>
<dbReference type="OrthoDB" id="3186724at2759"/>
<dbReference type="STRING" id="703135.A0A2A9N8Z2"/>
<evidence type="ECO:0000313" key="2">
    <source>
        <dbReference type="EMBL" id="PFH45664.1"/>
    </source>
</evidence>
<dbReference type="Proteomes" id="UP000242287">
    <property type="component" value="Unassembled WGS sequence"/>
</dbReference>
<gene>
    <name evidence="2" type="ORF">AMATHDRAFT_158264</name>
</gene>